<feature type="transmembrane region" description="Helical" evidence="6">
    <location>
        <begin position="82"/>
        <end position="107"/>
    </location>
</feature>
<evidence type="ECO:0000259" key="7">
    <source>
        <dbReference type="Pfam" id="PF13190"/>
    </source>
</evidence>
<dbReference type="Proteomes" id="UP000230052">
    <property type="component" value="Unassembled WGS sequence"/>
</dbReference>
<accession>A0A2J0KS57</accession>
<keyword evidence="2" id="KW-1003">Cell membrane</keyword>
<reference evidence="8 9" key="1">
    <citation type="submission" date="2017-09" db="EMBL/GenBank/DDBJ databases">
        <title>Depth-based differentiation of microbial function through sediment-hosted aquifers and enrichment of novel symbionts in the deep terrestrial subsurface.</title>
        <authorList>
            <person name="Probst A.J."/>
            <person name="Ladd B."/>
            <person name="Jarett J.K."/>
            <person name="Geller-Mcgrath D.E."/>
            <person name="Sieber C.M."/>
            <person name="Emerson J.B."/>
            <person name="Anantharaman K."/>
            <person name="Thomas B.C."/>
            <person name="Malmstrom R."/>
            <person name="Stieglmeier M."/>
            <person name="Klingl A."/>
            <person name="Woyke T."/>
            <person name="Ryan C.M."/>
            <person name="Banfield J.F."/>
        </authorList>
    </citation>
    <scope>NUCLEOTIDE SEQUENCE [LARGE SCALE GENOMIC DNA]</scope>
    <source>
        <strain evidence="8">CG07_land_8_20_14_0_80_42_15</strain>
    </source>
</reference>
<evidence type="ECO:0000313" key="9">
    <source>
        <dbReference type="Proteomes" id="UP000230052"/>
    </source>
</evidence>
<proteinExistence type="predicted"/>
<evidence type="ECO:0000256" key="5">
    <source>
        <dbReference type="ARBA" id="ARBA00023136"/>
    </source>
</evidence>
<keyword evidence="4 6" id="KW-1133">Transmembrane helix</keyword>
<organism evidence="8 9">
    <name type="scientific">Candidatus Aquitaenariimonas noxiae</name>
    <dbReference type="NCBI Taxonomy" id="1974741"/>
    <lineage>
        <taxon>Bacteria</taxon>
        <taxon>Pseudomonadati</taxon>
        <taxon>Candidatus Omnitrophota</taxon>
        <taxon>Candidatus Aquitaenariimonas</taxon>
    </lineage>
</organism>
<keyword evidence="3 6" id="KW-0812">Transmembrane</keyword>
<dbReference type="Pfam" id="PF13190">
    <property type="entry name" value="PDGLE"/>
    <property type="match status" value="1"/>
</dbReference>
<dbReference type="EMBL" id="PEWV01000060">
    <property type="protein sequence ID" value="PIU41368.1"/>
    <property type="molecule type" value="Genomic_DNA"/>
</dbReference>
<evidence type="ECO:0000256" key="4">
    <source>
        <dbReference type="ARBA" id="ARBA00022989"/>
    </source>
</evidence>
<name>A0A2J0KS57_9BACT</name>
<dbReference type="AlphaFoldDB" id="A0A2J0KS57"/>
<feature type="domain" description="PDGLE" evidence="7">
    <location>
        <begin position="27"/>
        <end position="107"/>
    </location>
</feature>
<feature type="transmembrane region" description="Helical" evidence="6">
    <location>
        <begin position="7"/>
        <end position="24"/>
    </location>
</feature>
<evidence type="ECO:0000256" key="1">
    <source>
        <dbReference type="ARBA" id="ARBA00004236"/>
    </source>
</evidence>
<dbReference type="GO" id="GO:0005886">
    <property type="term" value="C:plasma membrane"/>
    <property type="evidence" value="ECO:0007669"/>
    <property type="project" value="UniProtKB-SubCell"/>
</dbReference>
<evidence type="ECO:0000313" key="8">
    <source>
        <dbReference type="EMBL" id="PIU41368.1"/>
    </source>
</evidence>
<evidence type="ECO:0000256" key="2">
    <source>
        <dbReference type="ARBA" id="ARBA00022475"/>
    </source>
</evidence>
<keyword evidence="5 6" id="KW-0472">Membrane</keyword>
<comment type="subcellular location">
    <subcellularLocation>
        <location evidence="1">Cell membrane</location>
    </subcellularLocation>
</comment>
<evidence type="ECO:0000256" key="3">
    <source>
        <dbReference type="ARBA" id="ARBA00022692"/>
    </source>
</evidence>
<protein>
    <submittedName>
        <fullName evidence="8">Cobalamin biosynthesis protein</fullName>
    </submittedName>
</protein>
<evidence type="ECO:0000256" key="6">
    <source>
        <dbReference type="SAM" id="Phobius"/>
    </source>
</evidence>
<dbReference type="InterPro" id="IPR025937">
    <property type="entry name" value="PDGLE_dom"/>
</dbReference>
<gene>
    <name evidence="8" type="ORF">COS99_05770</name>
</gene>
<sequence length="111" mass="12191">MKITTKLWIGLAILIVLSPLGLLLPDHFKAGDAWGEWGTDTIKELVGYIPRGLEKLSSLWSAPIPDYAFRGWEEKGLPRLSFSYIISAVVGITATVIVVLLIGKILAKKDD</sequence>
<comment type="caution">
    <text evidence="8">The sequence shown here is derived from an EMBL/GenBank/DDBJ whole genome shotgun (WGS) entry which is preliminary data.</text>
</comment>